<evidence type="ECO:0000259" key="2">
    <source>
        <dbReference type="Pfam" id="PF00419"/>
    </source>
</evidence>
<dbReference type="Gene3D" id="2.60.40.1090">
    <property type="entry name" value="Fimbrial-type adhesion domain"/>
    <property type="match status" value="1"/>
</dbReference>
<dbReference type="GO" id="GO:0009289">
    <property type="term" value="C:pilus"/>
    <property type="evidence" value="ECO:0007669"/>
    <property type="project" value="InterPro"/>
</dbReference>
<protein>
    <submittedName>
        <fullName evidence="3">Type 1 fimbrial protein</fullName>
    </submittedName>
</protein>
<evidence type="ECO:0000256" key="1">
    <source>
        <dbReference type="SAM" id="SignalP"/>
    </source>
</evidence>
<organism evidence="3">
    <name type="scientific">Salmonella enterica</name>
    <name type="common">Salmonella choleraesuis</name>
    <dbReference type="NCBI Taxonomy" id="28901"/>
    <lineage>
        <taxon>Bacteria</taxon>
        <taxon>Pseudomonadati</taxon>
        <taxon>Pseudomonadota</taxon>
        <taxon>Gammaproteobacteria</taxon>
        <taxon>Enterobacterales</taxon>
        <taxon>Enterobacteriaceae</taxon>
        <taxon>Salmonella</taxon>
    </lineage>
</organism>
<gene>
    <name evidence="3" type="ORF">CEJ02_23280</name>
</gene>
<keyword evidence="1" id="KW-0732">Signal</keyword>
<evidence type="ECO:0000313" key="3">
    <source>
        <dbReference type="EMBL" id="EBS9878536.1"/>
    </source>
</evidence>
<dbReference type="RefSeq" id="WP_000981889.1">
    <property type="nucleotide sequence ID" value="NZ_MYMK01000064.1"/>
</dbReference>
<dbReference type="AlphaFoldDB" id="A0A5V1ABT8"/>
<feature type="chain" id="PRO_5026250472" evidence="1">
    <location>
        <begin position="25"/>
        <end position="195"/>
    </location>
</feature>
<feature type="signal peptide" evidence="1">
    <location>
        <begin position="1"/>
        <end position="24"/>
    </location>
</feature>
<dbReference type="EMBL" id="AAGXGX010000037">
    <property type="protein sequence ID" value="EBS9878536.1"/>
    <property type="molecule type" value="Genomic_DNA"/>
</dbReference>
<accession>A0A5V1ABT8</accession>
<dbReference type="GO" id="GO:0043709">
    <property type="term" value="P:cell adhesion involved in single-species biofilm formation"/>
    <property type="evidence" value="ECO:0007669"/>
    <property type="project" value="TreeGrafter"/>
</dbReference>
<reference evidence="3" key="1">
    <citation type="submission" date="2018-07" db="EMBL/GenBank/DDBJ databases">
        <authorList>
            <consortium name="GenomeTrakr network: Whole genome sequencing for foodborne pathogen traceback"/>
        </authorList>
    </citation>
    <scope>NUCLEOTIDE SEQUENCE</scope>
    <source>
        <strain evidence="3">CFSAN065048</strain>
    </source>
</reference>
<comment type="caution">
    <text evidence="3">The sequence shown here is derived from an EMBL/GenBank/DDBJ whole genome shotgun (WGS) entry which is preliminary data.</text>
</comment>
<feature type="domain" description="Fimbrial-type adhesion" evidence="2">
    <location>
        <begin position="39"/>
        <end position="195"/>
    </location>
</feature>
<dbReference type="InterPro" id="IPR008966">
    <property type="entry name" value="Adhesion_dom_sf"/>
</dbReference>
<dbReference type="InterPro" id="IPR000259">
    <property type="entry name" value="Adhesion_dom_fimbrial"/>
</dbReference>
<name>A0A5V1ABT8_SALER</name>
<dbReference type="InterPro" id="IPR050263">
    <property type="entry name" value="Bact_Fimbrial_Adh_Pro"/>
</dbReference>
<dbReference type="Pfam" id="PF00419">
    <property type="entry name" value="Fimbrial"/>
    <property type="match status" value="1"/>
</dbReference>
<dbReference type="SUPFAM" id="SSF49401">
    <property type="entry name" value="Bacterial adhesins"/>
    <property type="match status" value="1"/>
</dbReference>
<dbReference type="InterPro" id="IPR036937">
    <property type="entry name" value="Adhesion_dom_fimbrial_sf"/>
</dbReference>
<dbReference type="PANTHER" id="PTHR33420">
    <property type="entry name" value="FIMBRIAL SUBUNIT ELFA-RELATED"/>
    <property type="match status" value="1"/>
</dbReference>
<proteinExistence type="predicted"/>
<dbReference type="PANTHER" id="PTHR33420:SF26">
    <property type="entry name" value="FIMBRIAL SUBUNIT"/>
    <property type="match status" value="1"/>
</dbReference>
<sequence>MMNRGHTILAALLVYLSGCATLQAAYDGVGIDGANGVIYVRGALTESACRLEMSSARQDVELGTLGTGQLRREGRGTPVPLQLKLLDCVRSPSASGDYRLSTRVWNPSQPSVTVTFSGVTSPEAPGLLQVNGAEGMALEIGDNRGDDVRIGSRGRPLQLSPGQNLLTYYITPRRTVGPLKAGAFLAQVNFRLSYD</sequence>